<dbReference type="GO" id="GO:0006364">
    <property type="term" value="P:rRNA processing"/>
    <property type="evidence" value="ECO:0007669"/>
    <property type="project" value="InterPro"/>
</dbReference>
<dbReference type="SUPFAM" id="SSF89919">
    <property type="entry name" value="Ribosome-binding factor A, RbfA"/>
    <property type="match status" value="1"/>
</dbReference>
<accession>A0A9D1LBN2</accession>
<dbReference type="Proteomes" id="UP000824089">
    <property type="component" value="Unassembled WGS sequence"/>
</dbReference>
<proteinExistence type="inferred from homology"/>
<dbReference type="GO" id="GO:0043024">
    <property type="term" value="F:ribosomal small subunit binding"/>
    <property type="evidence" value="ECO:0007669"/>
    <property type="project" value="TreeGrafter"/>
</dbReference>
<dbReference type="EMBL" id="DVMM01000198">
    <property type="protein sequence ID" value="HIU30398.1"/>
    <property type="molecule type" value="Genomic_DNA"/>
</dbReference>
<name>A0A9D1LBN2_9CLOT</name>
<sequence>MDRTERIAGEMRRALSDILRNDLKDPRIPTVTSVTNIKLAKDLKYAKVYISIYAGEEEKKAALAALRGSGGFIRKALGQKMIIRTLPELT</sequence>
<dbReference type="InterPro" id="IPR023799">
    <property type="entry name" value="RbfA_dom_sf"/>
</dbReference>
<reference evidence="2" key="1">
    <citation type="submission" date="2020-10" db="EMBL/GenBank/DDBJ databases">
        <authorList>
            <person name="Gilroy R."/>
        </authorList>
    </citation>
    <scope>NUCLEOTIDE SEQUENCE</scope>
    <source>
        <strain evidence="2">CHK195-4489</strain>
    </source>
</reference>
<reference evidence="2" key="2">
    <citation type="journal article" date="2021" name="PeerJ">
        <title>Extensive microbial diversity within the chicken gut microbiome revealed by metagenomics and culture.</title>
        <authorList>
            <person name="Gilroy R."/>
            <person name="Ravi A."/>
            <person name="Getino M."/>
            <person name="Pursley I."/>
            <person name="Horton D.L."/>
            <person name="Alikhan N.F."/>
            <person name="Baker D."/>
            <person name="Gharbi K."/>
            <person name="Hall N."/>
            <person name="Watson M."/>
            <person name="Adriaenssens E.M."/>
            <person name="Foster-Nyarko E."/>
            <person name="Jarju S."/>
            <person name="Secka A."/>
            <person name="Antonio M."/>
            <person name="Oren A."/>
            <person name="Chaudhuri R.R."/>
            <person name="La Ragione R."/>
            <person name="Hildebrand F."/>
            <person name="Pallen M.J."/>
        </authorList>
    </citation>
    <scope>NUCLEOTIDE SEQUENCE</scope>
    <source>
        <strain evidence="2">CHK195-4489</strain>
    </source>
</reference>
<dbReference type="PANTHER" id="PTHR33515">
    <property type="entry name" value="RIBOSOME-BINDING FACTOR A, CHLOROPLASTIC-RELATED"/>
    <property type="match status" value="1"/>
</dbReference>
<evidence type="ECO:0000313" key="3">
    <source>
        <dbReference type="Proteomes" id="UP000824089"/>
    </source>
</evidence>
<dbReference type="NCBIfam" id="TIGR00082">
    <property type="entry name" value="rbfA"/>
    <property type="match status" value="1"/>
</dbReference>
<dbReference type="GO" id="GO:0005829">
    <property type="term" value="C:cytosol"/>
    <property type="evidence" value="ECO:0007669"/>
    <property type="project" value="TreeGrafter"/>
</dbReference>
<dbReference type="Gene3D" id="3.30.300.20">
    <property type="match status" value="1"/>
</dbReference>
<evidence type="ECO:0000256" key="1">
    <source>
        <dbReference type="ARBA" id="ARBA00022517"/>
    </source>
</evidence>
<dbReference type="PANTHER" id="PTHR33515:SF1">
    <property type="entry name" value="RIBOSOME-BINDING FACTOR A, CHLOROPLASTIC-RELATED"/>
    <property type="match status" value="1"/>
</dbReference>
<dbReference type="Pfam" id="PF02033">
    <property type="entry name" value="RBFA"/>
    <property type="match status" value="1"/>
</dbReference>
<feature type="non-terminal residue" evidence="2">
    <location>
        <position position="90"/>
    </location>
</feature>
<comment type="caution">
    <text evidence="2">The sequence shown here is derived from an EMBL/GenBank/DDBJ whole genome shotgun (WGS) entry which is preliminary data.</text>
</comment>
<dbReference type="AlphaFoldDB" id="A0A9D1LBN2"/>
<keyword evidence="1" id="KW-0690">Ribosome biogenesis</keyword>
<organism evidence="2 3">
    <name type="scientific">Candidatus Egerieisoma faecipullorum</name>
    <dbReference type="NCBI Taxonomy" id="2840963"/>
    <lineage>
        <taxon>Bacteria</taxon>
        <taxon>Bacillati</taxon>
        <taxon>Bacillota</taxon>
        <taxon>Clostridia</taxon>
        <taxon>Eubacteriales</taxon>
        <taxon>Clostridiaceae</taxon>
        <taxon>Clostridiaceae incertae sedis</taxon>
        <taxon>Candidatus Egerieisoma</taxon>
    </lineage>
</organism>
<dbReference type="InterPro" id="IPR015946">
    <property type="entry name" value="KH_dom-like_a/b"/>
</dbReference>
<dbReference type="HAMAP" id="MF_00003">
    <property type="entry name" value="RbfA"/>
    <property type="match status" value="1"/>
</dbReference>
<gene>
    <name evidence="2" type="primary">rbfA</name>
    <name evidence="2" type="ORF">IAD50_08915</name>
</gene>
<dbReference type="InterPro" id="IPR000238">
    <property type="entry name" value="RbfA"/>
</dbReference>
<protein>
    <submittedName>
        <fullName evidence="2">30S ribosome-binding factor RbfA</fullName>
    </submittedName>
</protein>
<evidence type="ECO:0000313" key="2">
    <source>
        <dbReference type="EMBL" id="HIU30398.1"/>
    </source>
</evidence>